<dbReference type="EMBL" id="HG793140">
    <property type="protein sequence ID" value="CRL22410.1"/>
    <property type="molecule type" value="Genomic_DNA"/>
</dbReference>
<evidence type="ECO:0000256" key="1">
    <source>
        <dbReference type="SAM" id="MobiDB-lite"/>
    </source>
</evidence>
<evidence type="ECO:0000313" key="3">
    <source>
        <dbReference type="Proteomes" id="UP000053732"/>
    </source>
</evidence>
<sequence>MHCCPTYTSRTADRQPIPYHQSYFSPSTPDAEPVSPLVNIPPLSQTNTPPSLRVPSPPVCSTGSQGANSALVSCMMRNWHTPCLMAHRPPKVRAFIFCVC</sequence>
<gene>
    <name evidence="2" type="ORF">PCAMFM013_S007g000391</name>
</gene>
<dbReference type="AlphaFoldDB" id="A0A0G4P7X9"/>
<dbReference type="Proteomes" id="UP000053732">
    <property type="component" value="Unassembled WGS sequence"/>
</dbReference>
<feature type="region of interest" description="Disordered" evidence="1">
    <location>
        <begin position="18"/>
        <end position="60"/>
    </location>
</feature>
<reference evidence="2 3" key="1">
    <citation type="journal article" date="2014" name="Nat. Commun.">
        <title>Multiple recent horizontal transfers of a large genomic region in cheese making fungi.</title>
        <authorList>
            <person name="Cheeseman K."/>
            <person name="Ropars J."/>
            <person name="Renault P."/>
            <person name="Dupont J."/>
            <person name="Gouzy J."/>
            <person name="Branca A."/>
            <person name="Abraham A.L."/>
            <person name="Ceppi M."/>
            <person name="Conseiller E."/>
            <person name="Debuchy R."/>
            <person name="Malagnac F."/>
            <person name="Goarin A."/>
            <person name="Silar P."/>
            <person name="Lacoste S."/>
            <person name="Sallet E."/>
            <person name="Bensimon A."/>
            <person name="Giraud T."/>
            <person name="Brygoo Y."/>
        </authorList>
    </citation>
    <scope>NUCLEOTIDE SEQUENCE [LARGE SCALE GENOMIC DNA]</scope>
    <source>
        <strain evidence="3">FM 013</strain>
    </source>
</reference>
<evidence type="ECO:0000313" key="2">
    <source>
        <dbReference type="EMBL" id="CRL22410.1"/>
    </source>
</evidence>
<name>A0A0G4P7X9_PENC3</name>
<proteinExistence type="predicted"/>
<protein>
    <submittedName>
        <fullName evidence="2">Str. FM013</fullName>
    </submittedName>
</protein>
<keyword evidence="3" id="KW-1185">Reference proteome</keyword>
<organism evidence="2 3">
    <name type="scientific">Penicillium camemberti (strain FM 013)</name>
    <dbReference type="NCBI Taxonomy" id="1429867"/>
    <lineage>
        <taxon>Eukaryota</taxon>
        <taxon>Fungi</taxon>
        <taxon>Dikarya</taxon>
        <taxon>Ascomycota</taxon>
        <taxon>Pezizomycotina</taxon>
        <taxon>Eurotiomycetes</taxon>
        <taxon>Eurotiomycetidae</taxon>
        <taxon>Eurotiales</taxon>
        <taxon>Aspergillaceae</taxon>
        <taxon>Penicillium</taxon>
    </lineage>
</organism>
<accession>A0A0G4P7X9</accession>